<organism evidence="2">
    <name type="scientific">uncultured Caudovirales phage</name>
    <dbReference type="NCBI Taxonomy" id="2100421"/>
    <lineage>
        <taxon>Viruses</taxon>
        <taxon>Duplodnaviria</taxon>
        <taxon>Heunggongvirae</taxon>
        <taxon>Uroviricota</taxon>
        <taxon>Caudoviricetes</taxon>
        <taxon>Peduoviridae</taxon>
        <taxon>Maltschvirus</taxon>
        <taxon>Maltschvirus maltsch</taxon>
    </lineage>
</organism>
<name>A0A6J5R667_9CAUD</name>
<protein>
    <submittedName>
        <fullName evidence="2">Uncharacterized protein</fullName>
    </submittedName>
</protein>
<reference evidence="2" key="1">
    <citation type="submission" date="2020-05" db="EMBL/GenBank/DDBJ databases">
        <authorList>
            <person name="Chiriac C."/>
            <person name="Salcher M."/>
            <person name="Ghai R."/>
            <person name="Kavagutti S V."/>
        </authorList>
    </citation>
    <scope>NUCLEOTIDE SEQUENCE</scope>
</reference>
<feature type="compositionally biased region" description="Polar residues" evidence="1">
    <location>
        <begin position="17"/>
        <end position="31"/>
    </location>
</feature>
<evidence type="ECO:0000313" key="2">
    <source>
        <dbReference type="EMBL" id="CAB4188215.1"/>
    </source>
</evidence>
<feature type="region of interest" description="Disordered" evidence="1">
    <location>
        <begin position="1"/>
        <end position="63"/>
    </location>
</feature>
<sequence>MDLFKPRGASQPRRPTDNNQDNGQIHNTPRFSQFGGLSAPNKYSKNKMTLEKTPSGQTGRKVI</sequence>
<proteinExistence type="predicted"/>
<feature type="compositionally biased region" description="Polar residues" evidence="1">
    <location>
        <begin position="41"/>
        <end position="63"/>
    </location>
</feature>
<dbReference type="EMBL" id="LR797128">
    <property type="protein sequence ID" value="CAB4188215.1"/>
    <property type="molecule type" value="Genomic_DNA"/>
</dbReference>
<gene>
    <name evidence="2" type="ORF">UFOVP1174_9</name>
</gene>
<accession>A0A6J5R667</accession>
<evidence type="ECO:0000256" key="1">
    <source>
        <dbReference type="SAM" id="MobiDB-lite"/>
    </source>
</evidence>